<keyword evidence="5 8" id="KW-0560">Oxidoreductase</keyword>
<dbReference type="Gene3D" id="1.10.287.1150">
    <property type="entry name" value="TPP helical domain"/>
    <property type="match status" value="1"/>
</dbReference>
<dbReference type="SMART" id="SM00861">
    <property type="entry name" value="Transket_pyr"/>
    <property type="match status" value="1"/>
</dbReference>
<organism evidence="8 9">
    <name type="scientific">Candidatus Erwinia haradaeae</name>
    <dbReference type="NCBI Taxonomy" id="1922217"/>
    <lineage>
        <taxon>Bacteria</taxon>
        <taxon>Pseudomonadati</taxon>
        <taxon>Pseudomonadota</taxon>
        <taxon>Gammaproteobacteria</taxon>
        <taxon>Enterobacterales</taxon>
        <taxon>Erwiniaceae</taxon>
        <taxon>Erwinia</taxon>
    </lineage>
</organism>
<evidence type="ECO:0000256" key="1">
    <source>
        <dbReference type="ARBA" id="ARBA00001964"/>
    </source>
</evidence>
<accession>A0A451D3T6</accession>
<comment type="function">
    <text evidence="2">E1 component of the 2-oxoglutarate dehydrogenase (OGDH) complex which catalyzes the decarboxylation of 2-oxoglutarate, the first step in the conversion of 2-oxoglutarate to succinyl-CoA and CO(2).</text>
</comment>
<dbReference type="GO" id="GO:0030976">
    <property type="term" value="F:thiamine pyrophosphate binding"/>
    <property type="evidence" value="ECO:0007669"/>
    <property type="project" value="InterPro"/>
</dbReference>
<comment type="cofactor">
    <cofactor evidence="1">
        <name>thiamine diphosphate</name>
        <dbReference type="ChEBI" id="CHEBI:58937"/>
    </cofactor>
</comment>
<dbReference type="OrthoDB" id="9759785at2"/>
<dbReference type="Pfam" id="PF00676">
    <property type="entry name" value="E1_dh"/>
    <property type="match status" value="1"/>
</dbReference>
<dbReference type="InterPro" id="IPR032106">
    <property type="entry name" value="2-oxogl_dehyd_N"/>
</dbReference>
<dbReference type="GO" id="GO:0006099">
    <property type="term" value="P:tricarboxylic acid cycle"/>
    <property type="evidence" value="ECO:0007669"/>
    <property type="project" value="TreeGrafter"/>
</dbReference>
<dbReference type="InterPro" id="IPR001017">
    <property type="entry name" value="DH_E1"/>
</dbReference>
<dbReference type="NCBIfam" id="NF008907">
    <property type="entry name" value="PRK12270.1"/>
    <property type="match status" value="1"/>
</dbReference>
<evidence type="ECO:0000313" key="8">
    <source>
        <dbReference type="EMBL" id="VFP80326.1"/>
    </source>
</evidence>
<gene>
    <name evidence="8" type="primary">sucA</name>
    <name evidence="8" type="ORF">ERCICUMA2628_663</name>
</gene>
<evidence type="ECO:0000256" key="6">
    <source>
        <dbReference type="ARBA" id="ARBA00023052"/>
    </source>
</evidence>
<feature type="domain" description="Transketolase-like pyrimidine-binding" evidence="7">
    <location>
        <begin position="602"/>
        <end position="795"/>
    </location>
</feature>
<reference evidence="8 9" key="1">
    <citation type="submission" date="2019-02" db="EMBL/GenBank/DDBJ databases">
        <authorList>
            <person name="Manzano-Marin A."/>
            <person name="Manzano-Marin A."/>
        </authorList>
    </citation>
    <scope>NUCLEOTIDE SEQUENCE [LARGE SCALE GENOMIC DNA]</scope>
    <source>
        <strain evidence="8 9">ErCicuneomaculata</strain>
    </source>
</reference>
<dbReference type="Pfam" id="PF16870">
    <property type="entry name" value="OxoGdeHyase_C"/>
    <property type="match status" value="1"/>
</dbReference>
<dbReference type="Gene3D" id="3.40.50.11610">
    <property type="entry name" value="Multifunctional 2-oxoglutarate metabolism enzyme, C-terminal domain"/>
    <property type="match status" value="1"/>
</dbReference>
<proteinExistence type="inferred from homology"/>
<comment type="similarity">
    <text evidence="3">Belongs to the alpha-ketoglutarate dehydrogenase family.</text>
</comment>
<dbReference type="SUPFAM" id="SSF52518">
    <property type="entry name" value="Thiamin diphosphate-binding fold (THDP-binding)"/>
    <property type="match status" value="2"/>
</dbReference>
<dbReference type="NCBIfam" id="NF006914">
    <property type="entry name" value="PRK09404.1"/>
    <property type="match status" value="1"/>
</dbReference>
<dbReference type="InterPro" id="IPR029061">
    <property type="entry name" value="THDP-binding"/>
</dbReference>
<dbReference type="GO" id="GO:0005829">
    <property type="term" value="C:cytosol"/>
    <property type="evidence" value="ECO:0007669"/>
    <property type="project" value="TreeGrafter"/>
</dbReference>
<evidence type="ECO:0000256" key="5">
    <source>
        <dbReference type="ARBA" id="ARBA00023002"/>
    </source>
</evidence>
<dbReference type="PANTHER" id="PTHR23152">
    <property type="entry name" value="2-OXOGLUTARATE DEHYDROGENASE"/>
    <property type="match status" value="1"/>
</dbReference>
<dbReference type="EMBL" id="LR217703">
    <property type="protein sequence ID" value="VFP80326.1"/>
    <property type="molecule type" value="Genomic_DNA"/>
</dbReference>
<dbReference type="Pfam" id="PF16078">
    <property type="entry name" value="2-oxogl_dehyd_N"/>
    <property type="match status" value="1"/>
</dbReference>
<sequence length="943" mass="107855">MQNIDIKLWLDSSWLAGANQSYIECLFEDFLKDPHSVSVEWNIIFRKISNSISRINSLDSIHNQNFFLETDFICDNNINNSNVYNENAKISNLINAFRCIGYQNACLDPLKLQERKKIEELDLEYHGLNSTNLQDNFRVHLWTSDIQTMKLIDIHSKFQNIYCDSIGVEYMYITDLTEKQWIQKRLELVDRKKIFSYEKKREFLKILTAAEGLERYLGSKFPGAKRFSLEGGDALILILHEIIHHSGTKGIQQIILGMAHRGRLNVLINIFGKKPQDLFGEFSGQNPVNTKRSGDVKYHLGFSSDIKTKGGIIHLVLAHNPSHLEIINPVVMGATRARIDCLPQRNNTRINNNKILPITIHGDASIIGQGIVQETLNISKVRGYEVGGTIRIIINNQIGFTTSNIQDSRSTQHCTDIGKIIMAPIFHVMADDPEAVAFVTKLALDFRHTFKKDVFIDLVCYRRHGHNEADEPTVTQPLMYQSIKNHPTVREIYADQLTLEQVIKKEDAIKMVHLYRESLNTGKSIILTSNPIWHPIEIYSCTESPSNLNANINYIDKKNVGLNYLKKLATHISTIPETIKMQSRVKKIYNDRFQMAIEKKFFDWGAAEILAYATLLDQGISCRLSGEDVERGTFFHRHAVIYNQENGLPYVPLQNIKKCQGTFKIWNSVLSEEAVLAFEYGYAMTSPKTLTIWEAQFGDFANGAQIVIDQFISSSEQKWGCKCGLVMLLPHGYEGQGPEHSSARLERYLQLCAEENMKICMLSTPAQLYHILRLQALKITRRPLIIMSPKSLLRHPQAISSLEDLSSGEFQSVIGEIDQLCVKSVKRIILCSGKIYYDLLIQRRQNHQNNIAIIRIEQLYPFPYEKLKHLLKPYAHVYDFVWCQEEPLNQGAWYFNQNAYQRILPVGAVLRYSGRPASASPAVGYLSVHHQQQHDLINNALTI</sequence>
<dbReference type="CDD" id="cd02016">
    <property type="entry name" value="TPP_E1_OGDC_like"/>
    <property type="match status" value="1"/>
</dbReference>
<evidence type="ECO:0000313" key="9">
    <source>
        <dbReference type="Proteomes" id="UP000294412"/>
    </source>
</evidence>
<dbReference type="PIRSF" id="PIRSF000157">
    <property type="entry name" value="Oxoglu_dh_E1"/>
    <property type="match status" value="1"/>
</dbReference>
<protein>
    <recommendedName>
        <fullName evidence="4">oxoglutarate dehydrogenase (succinyl-transferring)</fullName>
        <ecNumber evidence="4">1.2.4.2</ecNumber>
    </recommendedName>
</protein>
<dbReference type="InterPro" id="IPR042179">
    <property type="entry name" value="KGD_C_sf"/>
</dbReference>
<name>A0A451D3T6_9GAMM</name>
<evidence type="ECO:0000256" key="4">
    <source>
        <dbReference type="ARBA" id="ARBA00012280"/>
    </source>
</evidence>
<dbReference type="InterPro" id="IPR011603">
    <property type="entry name" value="2oxoglutarate_DH_E1"/>
</dbReference>
<dbReference type="GO" id="GO:0004591">
    <property type="term" value="F:oxoglutarate dehydrogenase (succinyl-transferring) activity"/>
    <property type="evidence" value="ECO:0007669"/>
    <property type="project" value="UniProtKB-EC"/>
</dbReference>
<dbReference type="EC" id="1.2.4.2" evidence="4"/>
<dbReference type="InterPro" id="IPR005475">
    <property type="entry name" value="Transketolase-like_Pyr-bd"/>
</dbReference>
<dbReference type="Proteomes" id="UP000294412">
    <property type="component" value="Chromosome"/>
</dbReference>
<keyword evidence="6" id="KW-0786">Thiamine pyrophosphate</keyword>
<dbReference type="GO" id="GO:0045252">
    <property type="term" value="C:oxoglutarate dehydrogenase complex"/>
    <property type="evidence" value="ECO:0007669"/>
    <property type="project" value="TreeGrafter"/>
</dbReference>
<dbReference type="AlphaFoldDB" id="A0A451D3T6"/>
<dbReference type="RefSeq" id="WP_157993804.1">
    <property type="nucleotide sequence ID" value="NZ_LR217703.1"/>
</dbReference>
<dbReference type="Gene3D" id="3.40.50.970">
    <property type="match status" value="1"/>
</dbReference>
<dbReference type="PANTHER" id="PTHR23152:SF4">
    <property type="entry name" value="2-OXOADIPATE DEHYDROGENASE COMPLEX COMPONENT E1"/>
    <property type="match status" value="1"/>
</dbReference>
<dbReference type="Gene3D" id="3.40.50.12470">
    <property type="match status" value="1"/>
</dbReference>
<dbReference type="NCBIfam" id="TIGR00239">
    <property type="entry name" value="2oxo_dh_E1"/>
    <property type="match status" value="1"/>
</dbReference>
<evidence type="ECO:0000256" key="3">
    <source>
        <dbReference type="ARBA" id="ARBA00006936"/>
    </source>
</evidence>
<dbReference type="InterPro" id="IPR031717">
    <property type="entry name" value="ODO-1/KGD_C"/>
</dbReference>
<dbReference type="Pfam" id="PF02779">
    <property type="entry name" value="Transket_pyr"/>
    <property type="match status" value="1"/>
</dbReference>
<evidence type="ECO:0000256" key="2">
    <source>
        <dbReference type="ARBA" id="ARBA00003906"/>
    </source>
</evidence>
<evidence type="ECO:0000259" key="7">
    <source>
        <dbReference type="SMART" id="SM00861"/>
    </source>
</evidence>